<dbReference type="AlphaFoldDB" id="A0A090STU3"/>
<dbReference type="PANTHER" id="PTHR37941">
    <property type="entry name" value="FUMARASE E-RELATED"/>
    <property type="match status" value="1"/>
</dbReference>
<dbReference type="InterPro" id="IPR038026">
    <property type="entry name" value="MtlR-like_sf"/>
</dbReference>
<proteinExistence type="predicted"/>
<reference evidence="1 2" key="2">
    <citation type="submission" date="2014-09" db="EMBL/GenBank/DDBJ databases">
        <authorList>
            <consortium name="NBRP consortium"/>
            <person name="Sawabe T."/>
            <person name="Meirelles P."/>
            <person name="Nakanishi M."/>
            <person name="Sayaka M."/>
            <person name="Hattori M."/>
            <person name="Ohkuma M."/>
        </authorList>
    </citation>
    <scope>NUCLEOTIDE SEQUENCE [LARGE SCALE GENOMIC DNA]</scope>
    <source>
        <strain evidence="2">JCM19235</strain>
    </source>
</reference>
<dbReference type="NCBIfam" id="NF008234">
    <property type="entry name" value="PRK11001.1"/>
    <property type="match status" value="1"/>
</dbReference>
<evidence type="ECO:0000313" key="1">
    <source>
        <dbReference type="EMBL" id="GAL22772.1"/>
    </source>
</evidence>
<dbReference type="EMBL" id="BBMR01000015">
    <property type="protein sequence ID" value="GAL22772.1"/>
    <property type="molecule type" value="Genomic_DNA"/>
</dbReference>
<reference evidence="1 2" key="1">
    <citation type="submission" date="2014-09" db="EMBL/GenBank/DDBJ databases">
        <title>Vibrio maritimus JCM 19235. (C45) whole genome shotgun sequence.</title>
        <authorList>
            <person name="Sawabe T."/>
            <person name="Meirelles P."/>
            <person name="Nakanishi M."/>
            <person name="Sayaka M."/>
            <person name="Hattori M."/>
            <person name="Ohkuma M."/>
        </authorList>
    </citation>
    <scope>NUCLEOTIDE SEQUENCE [LARGE SCALE GENOMIC DNA]</scope>
    <source>
        <strain evidence="2">JCM19235</strain>
    </source>
</reference>
<dbReference type="SUPFAM" id="SSF158668">
    <property type="entry name" value="MtlR-like"/>
    <property type="match status" value="1"/>
</dbReference>
<comment type="caution">
    <text evidence="1">The sequence shown here is derived from an EMBL/GenBank/DDBJ whole genome shotgun (WGS) entry which is preliminary data.</text>
</comment>
<accession>A0A090STU3</accession>
<dbReference type="Proteomes" id="UP000029228">
    <property type="component" value="Unassembled WGS sequence"/>
</dbReference>
<keyword evidence="2" id="KW-1185">Reference proteome</keyword>
<protein>
    <submittedName>
        <fullName evidence="1">Mannitol operon repressor</fullName>
    </submittedName>
</protein>
<sequence length="195" mass="21904">MIQAVGATQVAPFVLRDVMPLHPPNETELLEALSEAKDASECLMAAYDAIDDTLDTLINSIFHKDDYAVKYVVDPLLTSDGPLGDILVRAKLLLGLGVISKEVFDDIDIFVTLREWTKHQENNVSFTEVDVLFELNKISAIQKMMPIEYDASMTAGLDEVMLEMFLERHYQRVKSTIILAITEMVNTLCRDNPLV</sequence>
<dbReference type="Pfam" id="PF05068">
    <property type="entry name" value="MtlR"/>
    <property type="match status" value="1"/>
</dbReference>
<name>A0A090STU3_9VIBR</name>
<dbReference type="InterPro" id="IPR007761">
    <property type="entry name" value="MtlR-like"/>
</dbReference>
<dbReference type="PANTHER" id="PTHR37941:SF1">
    <property type="entry name" value="FUMARASE E-RELATED"/>
    <property type="match status" value="1"/>
</dbReference>
<dbReference type="Gene3D" id="1.20.120.330">
    <property type="entry name" value="Nucleotidyltransferases domain 2"/>
    <property type="match status" value="1"/>
</dbReference>
<dbReference type="GO" id="GO:0045892">
    <property type="term" value="P:negative regulation of DNA-templated transcription"/>
    <property type="evidence" value="ECO:0007669"/>
    <property type="project" value="TreeGrafter"/>
</dbReference>
<dbReference type="STRING" id="990268.JCM19235_4730"/>
<gene>
    <name evidence="1" type="ORF">JCM19235_4730</name>
</gene>
<organism evidence="1 2">
    <name type="scientific">Vibrio maritimus</name>
    <dbReference type="NCBI Taxonomy" id="990268"/>
    <lineage>
        <taxon>Bacteria</taxon>
        <taxon>Pseudomonadati</taxon>
        <taxon>Pseudomonadota</taxon>
        <taxon>Gammaproteobacteria</taxon>
        <taxon>Vibrionales</taxon>
        <taxon>Vibrionaceae</taxon>
        <taxon>Vibrio</taxon>
    </lineage>
</organism>
<evidence type="ECO:0000313" key="2">
    <source>
        <dbReference type="Proteomes" id="UP000029228"/>
    </source>
</evidence>